<sequence>MAFRDVGHFYTPLYDYIAHRIHSEWLPLWNPLDQTGIPLVGETTTAVFYPVRWILFLLPIKTDTALGWYVAIHLMLAAFTTHFAVRRSGASETTAVIAGLCYSLSGSVLVLYTNPPFLVGAAWLPLLMSTLIQRQHASQMRRVFVAGMTMAMMILAGDPQTVANVVIVAIAVAFGRWIISVIASRSDVRDGERRETEVGVLIAERSTTDGNVVIAERSTTDGNAMIAERSATDGNVVIAGRSATMVVVIASCLVGSLLALPQIAASVSWSAQSDRVLPDENSHWLAPPVPSSRRGQAYQFSVAPWHLAEFLTPSAFGSLLPQYRRLSSLIPGDGRIWTPSVYMGLLVAIAILSTVLSVIRRPATRKPTGDAILWL</sequence>
<accession>M5S5I1</accession>
<comment type="caution">
    <text evidence="2">The sequence shown here is derived from an EMBL/GenBank/DDBJ whole genome shotgun (WGS) entry which is preliminary data.</text>
</comment>
<organism evidence="2 3">
    <name type="scientific">Rhodopirellula maiorica SM1</name>
    <dbReference type="NCBI Taxonomy" id="1265738"/>
    <lineage>
        <taxon>Bacteria</taxon>
        <taxon>Pseudomonadati</taxon>
        <taxon>Planctomycetota</taxon>
        <taxon>Planctomycetia</taxon>
        <taxon>Pirellulales</taxon>
        <taxon>Pirellulaceae</taxon>
        <taxon>Novipirellula</taxon>
    </lineage>
</organism>
<keyword evidence="1" id="KW-1133">Transmembrane helix</keyword>
<dbReference type="Proteomes" id="UP000011991">
    <property type="component" value="Unassembled WGS sequence"/>
</dbReference>
<proteinExistence type="predicted"/>
<dbReference type="EMBL" id="ANOG01000247">
    <property type="protein sequence ID" value="EMI21449.1"/>
    <property type="molecule type" value="Genomic_DNA"/>
</dbReference>
<evidence type="ECO:0000313" key="2">
    <source>
        <dbReference type="EMBL" id="EMI21449.1"/>
    </source>
</evidence>
<name>M5S5I1_9BACT</name>
<reference evidence="2 3" key="1">
    <citation type="journal article" date="2013" name="Mar. Genomics">
        <title>Expression of sulfatases in Rhodopirellula baltica and the diversity of sulfatases in the genus Rhodopirellula.</title>
        <authorList>
            <person name="Wegner C.E."/>
            <person name="Richter-Heitmann T."/>
            <person name="Klindworth A."/>
            <person name="Klockow C."/>
            <person name="Richter M."/>
            <person name="Achstetter T."/>
            <person name="Glockner F.O."/>
            <person name="Harder J."/>
        </authorList>
    </citation>
    <scope>NUCLEOTIDE SEQUENCE [LARGE SCALE GENOMIC DNA]</scope>
    <source>
        <strain evidence="2 3">SM1</strain>
    </source>
</reference>
<feature type="non-terminal residue" evidence="2">
    <location>
        <position position="375"/>
    </location>
</feature>
<feature type="transmembrane region" description="Helical" evidence="1">
    <location>
        <begin position="140"/>
        <end position="156"/>
    </location>
</feature>
<evidence type="ECO:0000256" key="1">
    <source>
        <dbReference type="SAM" id="Phobius"/>
    </source>
</evidence>
<feature type="transmembrane region" description="Helical" evidence="1">
    <location>
        <begin position="66"/>
        <end position="85"/>
    </location>
</feature>
<protein>
    <submittedName>
        <fullName evidence="2">Putative membrane protein</fullName>
    </submittedName>
</protein>
<evidence type="ECO:0000313" key="3">
    <source>
        <dbReference type="Proteomes" id="UP000011991"/>
    </source>
</evidence>
<gene>
    <name evidence="2" type="ORF">RMSM_01635</name>
</gene>
<feature type="transmembrane region" description="Helical" evidence="1">
    <location>
        <begin position="162"/>
        <end position="184"/>
    </location>
</feature>
<keyword evidence="1" id="KW-0812">Transmembrane</keyword>
<keyword evidence="3" id="KW-1185">Reference proteome</keyword>
<feature type="transmembrane region" description="Helical" evidence="1">
    <location>
        <begin position="243"/>
        <end position="264"/>
    </location>
</feature>
<dbReference type="AlphaFoldDB" id="M5S5I1"/>
<keyword evidence="1" id="KW-0472">Membrane</keyword>
<feature type="transmembrane region" description="Helical" evidence="1">
    <location>
        <begin position="341"/>
        <end position="359"/>
    </location>
</feature>